<evidence type="ECO:0000259" key="7">
    <source>
        <dbReference type="Pfam" id="PF06305"/>
    </source>
</evidence>
<keyword evidence="4 6" id="KW-0472">Membrane</keyword>
<gene>
    <name evidence="8" type="ordered locus">Sfum_2127</name>
</gene>
<dbReference type="EMBL" id="CP000478">
    <property type="protein sequence ID" value="ABK17810.1"/>
    <property type="molecule type" value="Genomic_DNA"/>
</dbReference>
<feature type="compositionally biased region" description="Low complexity" evidence="5">
    <location>
        <begin position="86"/>
        <end position="96"/>
    </location>
</feature>
<keyword evidence="3 6" id="KW-1133">Transmembrane helix</keyword>
<evidence type="ECO:0000256" key="3">
    <source>
        <dbReference type="ARBA" id="ARBA00022989"/>
    </source>
</evidence>
<reference evidence="8 9" key="1">
    <citation type="submission" date="2006-10" db="EMBL/GenBank/DDBJ databases">
        <title>Complete sequence of Syntrophobacter fumaroxidans MPOB.</title>
        <authorList>
            <consortium name="US DOE Joint Genome Institute"/>
            <person name="Copeland A."/>
            <person name="Lucas S."/>
            <person name="Lapidus A."/>
            <person name="Barry K."/>
            <person name="Detter J.C."/>
            <person name="Glavina del Rio T."/>
            <person name="Hammon N."/>
            <person name="Israni S."/>
            <person name="Pitluck S."/>
            <person name="Goltsman E.G."/>
            <person name="Martinez M."/>
            <person name="Schmutz J."/>
            <person name="Larimer F."/>
            <person name="Land M."/>
            <person name="Hauser L."/>
            <person name="Kyrpides N."/>
            <person name="Kim E."/>
            <person name="Boone D.R."/>
            <person name="Brockman F."/>
            <person name="Culley D."/>
            <person name="Ferry J."/>
            <person name="Gunsalus R."/>
            <person name="McInerney M.J."/>
            <person name="Morrison M."/>
            <person name="Plugge C."/>
            <person name="Rohlin L."/>
            <person name="Scholten J."/>
            <person name="Sieber J."/>
            <person name="Stams A.J.M."/>
            <person name="Worm P."/>
            <person name="Henstra A.M."/>
            <person name="Richardson P."/>
        </authorList>
    </citation>
    <scope>NUCLEOTIDE SEQUENCE [LARGE SCALE GENOMIC DNA]</scope>
    <source>
        <strain evidence="9">DSM 10017 / MPOB</strain>
    </source>
</reference>
<dbReference type="GO" id="GO:0005886">
    <property type="term" value="C:plasma membrane"/>
    <property type="evidence" value="ECO:0007669"/>
    <property type="project" value="InterPro"/>
</dbReference>
<dbReference type="KEGG" id="sfu:Sfum_2127"/>
<dbReference type="Proteomes" id="UP000001784">
    <property type="component" value="Chromosome"/>
</dbReference>
<proteinExistence type="predicted"/>
<dbReference type="InterPro" id="IPR010445">
    <property type="entry name" value="LapA_dom"/>
</dbReference>
<evidence type="ECO:0000256" key="5">
    <source>
        <dbReference type="SAM" id="MobiDB-lite"/>
    </source>
</evidence>
<feature type="region of interest" description="Disordered" evidence="5">
    <location>
        <begin position="86"/>
        <end position="112"/>
    </location>
</feature>
<evidence type="ECO:0000256" key="4">
    <source>
        <dbReference type="ARBA" id="ARBA00023136"/>
    </source>
</evidence>
<dbReference type="Pfam" id="PF06305">
    <property type="entry name" value="LapA_dom"/>
    <property type="match status" value="1"/>
</dbReference>
<dbReference type="InParanoid" id="A0LK58"/>
<keyword evidence="9" id="KW-1185">Reference proteome</keyword>
<dbReference type="HOGENOM" id="CLU_2144615_0_0_7"/>
<dbReference type="AlphaFoldDB" id="A0LK58"/>
<dbReference type="OrthoDB" id="9996537at2"/>
<sequence precursor="true">MRWFKLVFTVIILGLIALFVYQNLPVFAQSVSFKYDLRYLGNVEWKNSLCSLIAISAGFGFLVGILLMTKPLMGARRRAKEARQAAAASTASVASREPAAVHAASEPAKQGE</sequence>
<protein>
    <recommendedName>
        <fullName evidence="7">Lipopolysaccharide assembly protein A domain-containing protein</fullName>
    </recommendedName>
</protein>
<organism evidence="8 9">
    <name type="scientific">Syntrophobacter fumaroxidans (strain DSM 10017 / MPOB)</name>
    <dbReference type="NCBI Taxonomy" id="335543"/>
    <lineage>
        <taxon>Bacteria</taxon>
        <taxon>Pseudomonadati</taxon>
        <taxon>Thermodesulfobacteriota</taxon>
        <taxon>Syntrophobacteria</taxon>
        <taxon>Syntrophobacterales</taxon>
        <taxon>Syntrophobacteraceae</taxon>
        <taxon>Syntrophobacter</taxon>
    </lineage>
</organism>
<keyword evidence="1" id="KW-1003">Cell membrane</keyword>
<evidence type="ECO:0000256" key="1">
    <source>
        <dbReference type="ARBA" id="ARBA00022475"/>
    </source>
</evidence>
<name>A0LK58_SYNFM</name>
<evidence type="ECO:0000256" key="6">
    <source>
        <dbReference type="SAM" id="Phobius"/>
    </source>
</evidence>
<dbReference type="STRING" id="335543.Sfum_2127"/>
<feature type="transmembrane region" description="Helical" evidence="6">
    <location>
        <begin position="52"/>
        <end position="73"/>
    </location>
</feature>
<evidence type="ECO:0000256" key="2">
    <source>
        <dbReference type="ARBA" id="ARBA00022692"/>
    </source>
</evidence>
<keyword evidence="2 6" id="KW-0812">Transmembrane</keyword>
<evidence type="ECO:0000313" key="8">
    <source>
        <dbReference type="EMBL" id="ABK17810.1"/>
    </source>
</evidence>
<dbReference type="RefSeq" id="WP_011698979.1">
    <property type="nucleotide sequence ID" value="NC_008554.1"/>
</dbReference>
<evidence type="ECO:0000313" key="9">
    <source>
        <dbReference type="Proteomes" id="UP000001784"/>
    </source>
</evidence>
<feature type="domain" description="Lipopolysaccharide assembly protein A" evidence="7">
    <location>
        <begin position="38"/>
        <end position="91"/>
    </location>
</feature>
<accession>A0LK58</accession>